<reference evidence="9" key="1">
    <citation type="journal article" date="2019" name="Int. J. Syst. Evol. Microbiol.">
        <title>The Global Catalogue of Microorganisms (GCM) 10K type strain sequencing project: providing services to taxonomists for standard genome sequencing and annotation.</title>
        <authorList>
            <consortium name="The Broad Institute Genomics Platform"/>
            <consortium name="The Broad Institute Genome Sequencing Center for Infectious Disease"/>
            <person name="Wu L."/>
            <person name="Ma J."/>
        </authorList>
    </citation>
    <scope>NUCLEOTIDE SEQUENCE [LARGE SCALE GENOMIC DNA]</scope>
    <source>
        <strain evidence="9">CGMCC 4.7382</strain>
    </source>
</reference>
<evidence type="ECO:0000256" key="2">
    <source>
        <dbReference type="ARBA" id="ARBA00022475"/>
    </source>
</evidence>
<keyword evidence="5 6" id="KW-0472">Membrane</keyword>
<dbReference type="PANTHER" id="PTHR36115">
    <property type="entry name" value="PROLINE-RICH ANTIGEN HOMOLOG-RELATED"/>
    <property type="match status" value="1"/>
</dbReference>
<dbReference type="InterPro" id="IPR010432">
    <property type="entry name" value="RDD"/>
</dbReference>
<feature type="transmembrane region" description="Helical" evidence="6">
    <location>
        <begin position="44"/>
        <end position="65"/>
    </location>
</feature>
<proteinExistence type="predicted"/>
<keyword evidence="3 6" id="KW-0812">Transmembrane</keyword>
<organism evidence="8 9">
    <name type="scientific">Marinactinospora rubrisoli</name>
    <dbReference type="NCBI Taxonomy" id="2715399"/>
    <lineage>
        <taxon>Bacteria</taxon>
        <taxon>Bacillati</taxon>
        <taxon>Actinomycetota</taxon>
        <taxon>Actinomycetes</taxon>
        <taxon>Streptosporangiales</taxon>
        <taxon>Nocardiopsidaceae</taxon>
        <taxon>Marinactinospora</taxon>
    </lineage>
</organism>
<dbReference type="EMBL" id="JBHTBH010000012">
    <property type="protein sequence ID" value="MFC7330558.1"/>
    <property type="molecule type" value="Genomic_DNA"/>
</dbReference>
<comment type="caution">
    <text evidence="8">The sequence shown here is derived from an EMBL/GenBank/DDBJ whole genome shotgun (WGS) entry which is preliminary data.</text>
</comment>
<comment type="subcellular location">
    <subcellularLocation>
        <location evidence="1">Cell membrane</location>
        <topology evidence="1">Multi-pass membrane protein</topology>
    </subcellularLocation>
</comment>
<evidence type="ECO:0000313" key="9">
    <source>
        <dbReference type="Proteomes" id="UP001596540"/>
    </source>
</evidence>
<evidence type="ECO:0000256" key="4">
    <source>
        <dbReference type="ARBA" id="ARBA00022989"/>
    </source>
</evidence>
<keyword evidence="4 6" id="KW-1133">Transmembrane helix</keyword>
<name>A0ABW2KL18_9ACTN</name>
<dbReference type="InterPro" id="IPR051791">
    <property type="entry name" value="Pra-immunoreactive"/>
</dbReference>
<keyword evidence="2" id="KW-1003">Cell membrane</keyword>
<accession>A0ABW2KL18</accession>
<feature type="transmembrane region" description="Helical" evidence="6">
    <location>
        <begin position="141"/>
        <end position="174"/>
    </location>
</feature>
<dbReference type="RefSeq" id="WP_379873195.1">
    <property type="nucleotide sequence ID" value="NZ_JBHTBH010000012.1"/>
</dbReference>
<evidence type="ECO:0000256" key="6">
    <source>
        <dbReference type="SAM" id="Phobius"/>
    </source>
</evidence>
<dbReference type="Pfam" id="PF06271">
    <property type="entry name" value="RDD"/>
    <property type="match status" value="1"/>
</dbReference>
<gene>
    <name evidence="8" type="ORF">ACFQRF_22775</name>
</gene>
<protein>
    <submittedName>
        <fullName evidence="8">RDD family protein</fullName>
    </submittedName>
</protein>
<evidence type="ECO:0000256" key="5">
    <source>
        <dbReference type="ARBA" id="ARBA00023136"/>
    </source>
</evidence>
<keyword evidence="9" id="KW-1185">Reference proteome</keyword>
<feature type="transmembrane region" description="Helical" evidence="6">
    <location>
        <begin position="85"/>
        <end position="106"/>
    </location>
</feature>
<evidence type="ECO:0000259" key="7">
    <source>
        <dbReference type="Pfam" id="PF06271"/>
    </source>
</evidence>
<sequence>MGGPGAPGPYRTGPFPSPAGGPWQAGAFGGLRPADWGPRAVARLIDFAIVAIPSALIGALIAAIWVGGQTVLYGGTSNSARNFWIVYSIVGYLLLVGYDAVCLRCWGCTLGKAVMKLRVAVVGGRGHPGEIPVRQVIARAAVFYLVNLFGWVNVIALLLLCVLDLVLFGLWPLWDRPLRQGLHDKIAQTVVLQDS</sequence>
<dbReference type="PANTHER" id="PTHR36115:SF4">
    <property type="entry name" value="MEMBRANE PROTEIN"/>
    <property type="match status" value="1"/>
</dbReference>
<feature type="domain" description="RDD" evidence="7">
    <location>
        <begin position="34"/>
        <end position="187"/>
    </location>
</feature>
<evidence type="ECO:0000256" key="1">
    <source>
        <dbReference type="ARBA" id="ARBA00004651"/>
    </source>
</evidence>
<evidence type="ECO:0000256" key="3">
    <source>
        <dbReference type="ARBA" id="ARBA00022692"/>
    </source>
</evidence>
<dbReference type="Proteomes" id="UP001596540">
    <property type="component" value="Unassembled WGS sequence"/>
</dbReference>
<evidence type="ECO:0000313" key="8">
    <source>
        <dbReference type="EMBL" id="MFC7330558.1"/>
    </source>
</evidence>